<evidence type="ECO:0000313" key="5">
    <source>
        <dbReference type="Proteomes" id="UP001209701"/>
    </source>
</evidence>
<feature type="transmembrane region" description="Helical" evidence="2">
    <location>
        <begin position="238"/>
        <end position="262"/>
    </location>
</feature>
<dbReference type="Proteomes" id="UP001209701">
    <property type="component" value="Unassembled WGS sequence"/>
</dbReference>
<feature type="transmembrane region" description="Helical" evidence="2">
    <location>
        <begin position="274"/>
        <end position="302"/>
    </location>
</feature>
<feature type="transmembrane region" description="Helical" evidence="2">
    <location>
        <begin position="347"/>
        <end position="367"/>
    </location>
</feature>
<sequence>MAAETARAAAASANTEAAPAPRVKTIAEPSRNVYMSGSSVHPGSPVEGDFLALGGRIVLDQEIKGDVMAMGGSIDVRAPVGDDVRLLAGDVRIETSIGGELNVSAGNIQLTKAAHVRQLAKLNGGKVLIEGRIDGPLRVNAQEIILNAEVNGDTSLNAKTIELGPLAKLAGSLDYSAPQELSRAAGATIAGAVTREQAGDGQRNGRDRRLDKRSGDADWERNGEHNWERHMDWRGPSWMAHIFAFLALLACAAVLLLVFPGFSSRAAAAVGDSAGLALAIGFGSLVGLPILALLLCITILGIPLGLTLLALYPVVLLTGYLVGVLFLAWRAKQQLFPALSDRPEQAFAMSIALFSAALLLVMLVSHLPFVGGLALFIITVLGAGACVLELYRSRQSGPPAPKQESGREREYSDIAHSTG</sequence>
<name>A0ABT2YLK2_9BURK</name>
<feature type="region of interest" description="Disordered" evidence="1">
    <location>
        <begin position="1"/>
        <end position="22"/>
    </location>
</feature>
<feature type="transmembrane region" description="Helical" evidence="2">
    <location>
        <begin position="373"/>
        <end position="391"/>
    </location>
</feature>
<keyword evidence="5" id="KW-1185">Reference proteome</keyword>
<evidence type="ECO:0000259" key="3">
    <source>
        <dbReference type="Pfam" id="PF26514"/>
    </source>
</evidence>
<organism evidence="4 5">
    <name type="scientific">Roseateles oligotrophus</name>
    <dbReference type="NCBI Taxonomy" id="1769250"/>
    <lineage>
        <taxon>Bacteria</taxon>
        <taxon>Pseudomonadati</taxon>
        <taxon>Pseudomonadota</taxon>
        <taxon>Betaproteobacteria</taxon>
        <taxon>Burkholderiales</taxon>
        <taxon>Sphaerotilaceae</taxon>
        <taxon>Roseateles</taxon>
    </lineage>
</organism>
<keyword evidence="2" id="KW-0472">Membrane</keyword>
<accession>A0ABT2YLK2</accession>
<evidence type="ECO:0000256" key="2">
    <source>
        <dbReference type="SAM" id="Phobius"/>
    </source>
</evidence>
<reference evidence="4 5" key="1">
    <citation type="submission" date="2021-11" db="EMBL/GenBank/DDBJ databases">
        <authorList>
            <person name="Liang Q."/>
            <person name="Mou H."/>
            <person name="Liu Z."/>
        </authorList>
    </citation>
    <scope>NUCLEOTIDE SEQUENCE [LARGE SCALE GENOMIC DNA]</scope>
    <source>
        <strain evidence="4 5">CHU3</strain>
    </source>
</reference>
<feature type="transmembrane region" description="Helical" evidence="2">
    <location>
        <begin position="308"/>
        <end position="327"/>
    </location>
</feature>
<evidence type="ECO:0000256" key="1">
    <source>
        <dbReference type="SAM" id="MobiDB-lite"/>
    </source>
</evidence>
<feature type="compositionally biased region" description="Basic and acidic residues" evidence="1">
    <location>
        <begin position="203"/>
        <end position="221"/>
    </location>
</feature>
<comment type="caution">
    <text evidence="4">The sequence shown here is derived from an EMBL/GenBank/DDBJ whole genome shotgun (WGS) entry which is preliminary data.</text>
</comment>
<evidence type="ECO:0000313" key="4">
    <source>
        <dbReference type="EMBL" id="MCV2370943.1"/>
    </source>
</evidence>
<keyword evidence="2" id="KW-0812">Transmembrane</keyword>
<dbReference type="InterPro" id="IPR058486">
    <property type="entry name" value="DUF8173"/>
</dbReference>
<keyword evidence="2" id="KW-1133">Transmembrane helix</keyword>
<dbReference type="Pfam" id="PF26514">
    <property type="entry name" value="DUF8173"/>
    <property type="match status" value="1"/>
</dbReference>
<dbReference type="EMBL" id="JAJIRN010000011">
    <property type="protein sequence ID" value="MCV2370943.1"/>
    <property type="molecule type" value="Genomic_DNA"/>
</dbReference>
<feature type="domain" description="DUF8173" evidence="3">
    <location>
        <begin position="240"/>
        <end position="394"/>
    </location>
</feature>
<feature type="region of interest" description="Disordered" evidence="1">
    <location>
        <begin position="394"/>
        <end position="419"/>
    </location>
</feature>
<protein>
    <recommendedName>
        <fullName evidence="3">DUF8173 domain-containing protein</fullName>
    </recommendedName>
</protein>
<dbReference type="RefSeq" id="WP_263573523.1">
    <property type="nucleotide sequence ID" value="NZ_JAJIRN010000011.1"/>
</dbReference>
<gene>
    <name evidence="4" type="ORF">LNV07_22885</name>
</gene>
<feature type="region of interest" description="Disordered" evidence="1">
    <location>
        <begin position="194"/>
        <end position="221"/>
    </location>
</feature>
<feature type="compositionally biased region" description="Basic and acidic residues" evidence="1">
    <location>
        <begin position="404"/>
        <end position="413"/>
    </location>
</feature>
<proteinExistence type="predicted"/>